<organism evidence="1 2">
    <name type="scientific">Pelomicrobium methylotrophicum</name>
    <dbReference type="NCBI Taxonomy" id="2602750"/>
    <lineage>
        <taxon>Bacteria</taxon>
        <taxon>Pseudomonadati</taxon>
        <taxon>Pseudomonadota</taxon>
        <taxon>Hydrogenophilia</taxon>
        <taxon>Hydrogenophilia incertae sedis</taxon>
        <taxon>Pelomicrobium</taxon>
    </lineage>
</organism>
<proteinExistence type="predicted"/>
<dbReference type="Proteomes" id="UP000321201">
    <property type="component" value="Unassembled WGS sequence"/>
</dbReference>
<dbReference type="RefSeq" id="WP_147798293.1">
    <property type="nucleotide sequence ID" value="NZ_VPFL01000001.1"/>
</dbReference>
<dbReference type="EMBL" id="VPFL01000001">
    <property type="protein sequence ID" value="TXF13707.1"/>
    <property type="molecule type" value="Genomic_DNA"/>
</dbReference>
<dbReference type="AlphaFoldDB" id="A0A5C7F2I3"/>
<accession>A0A5C7F2I3</accession>
<sequence length="157" mass="18205">MNGKKFIQTRLSTTGWAPIDAELAKFLEPETATYYRDYGAYLSELPTLLFHFPGTKLCRVRINDRDVVVLTRSKDRLAERIAWITGGEVEIVPDEKLESIKPYEPQNVSSKPMQRDKTPELIALARQEQPAHDCHLRREILRARTELDLKGIEWRVQ</sequence>
<keyword evidence="2" id="KW-1185">Reference proteome</keyword>
<evidence type="ECO:0000313" key="1">
    <source>
        <dbReference type="EMBL" id="TXF13707.1"/>
    </source>
</evidence>
<comment type="caution">
    <text evidence="1">The sequence shown here is derived from an EMBL/GenBank/DDBJ whole genome shotgun (WGS) entry which is preliminary data.</text>
</comment>
<dbReference type="OrthoDB" id="9973135at2"/>
<protein>
    <submittedName>
        <fullName evidence="1">Uncharacterized protein</fullName>
    </submittedName>
</protein>
<dbReference type="InParanoid" id="A0A5C7F2I3"/>
<evidence type="ECO:0000313" key="2">
    <source>
        <dbReference type="Proteomes" id="UP000321201"/>
    </source>
</evidence>
<name>A0A5C7F2I3_9PROT</name>
<reference evidence="1 2" key="1">
    <citation type="submission" date="2019-08" db="EMBL/GenBank/DDBJ databases">
        <title>Pelomicrobium methylotrophicum gen. nov., sp. nov. a moderately thermophilic, facultatively anaerobic, lithoautotrophic and methylotrophic bacterium isolated from a terrestrial mud volcano.</title>
        <authorList>
            <person name="Slobodkina G.B."/>
            <person name="Merkel A.Y."/>
            <person name="Slobodkin A.I."/>
        </authorList>
    </citation>
    <scope>NUCLEOTIDE SEQUENCE [LARGE SCALE GENOMIC DNA]</scope>
    <source>
        <strain evidence="1 2">SM250</strain>
    </source>
</reference>
<gene>
    <name evidence="1" type="ORF">FR698_00945</name>
</gene>